<accession>A0ABR3FX70</accession>
<gene>
    <name evidence="2" type="ORF">V5O48_002084</name>
</gene>
<keyword evidence="1" id="KW-1133">Transmembrane helix</keyword>
<name>A0ABR3FX70_9AGAR</name>
<evidence type="ECO:0000313" key="3">
    <source>
        <dbReference type="Proteomes" id="UP001465976"/>
    </source>
</evidence>
<dbReference type="Proteomes" id="UP001465976">
    <property type="component" value="Unassembled WGS sequence"/>
</dbReference>
<feature type="transmembrane region" description="Helical" evidence="1">
    <location>
        <begin position="176"/>
        <end position="196"/>
    </location>
</feature>
<sequence>MFGFPSRWIRVHFYTHINKVRLGCTPDLIGEAMLSQNGGLDVRQVMDKWGLEDCCAIDPTRWEPFNRTRENHLSALAVRLLSERSGCLIFTEPEVSKSTARKRAFREGAVSLFESITTLLTLIAMTILNIIFTPFRNYTPIVEWSQEVRRAWHLEEPTRARLMKEYGKTLKCAGCAIMAILLLASLLLTYSMMGLVEFEAAPRQRAYNWARSGSFVLGKI</sequence>
<keyword evidence="3" id="KW-1185">Reference proteome</keyword>
<evidence type="ECO:0000256" key="1">
    <source>
        <dbReference type="SAM" id="Phobius"/>
    </source>
</evidence>
<protein>
    <submittedName>
        <fullName evidence="2">Uncharacterized protein</fullName>
    </submittedName>
</protein>
<organism evidence="2 3">
    <name type="scientific">Marasmius crinis-equi</name>
    <dbReference type="NCBI Taxonomy" id="585013"/>
    <lineage>
        <taxon>Eukaryota</taxon>
        <taxon>Fungi</taxon>
        <taxon>Dikarya</taxon>
        <taxon>Basidiomycota</taxon>
        <taxon>Agaricomycotina</taxon>
        <taxon>Agaricomycetes</taxon>
        <taxon>Agaricomycetidae</taxon>
        <taxon>Agaricales</taxon>
        <taxon>Marasmiineae</taxon>
        <taxon>Marasmiaceae</taxon>
        <taxon>Marasmius</taxon>
    </lineage>
</organism>
<keyword evidence="1" id="KW-0812">Transmembrane</keyword>
<comment type="caution">
    <text evidence="2">The sequence shown here is derived from an EMBL/GenBank/DDBJ whole genome shotgun (WGS) entry which is preliminary data.</text>
</comment>
<evidence type="ECO:0000313" key="2">
    <source>
        <dbReference type="EMBL" id="KAL0579913.1"/>
    </source>
</evidence>
<feature type="transmembrane region" description="Helical" evidence="1">
    <location>
        <begin position="111"/>
        <end position="132"/>
    </location>
</feature>
<keyword evidence="1" id="KW-0472">Membrane</keyword>
<reference evidence="2 3" key="1">
    <citation type="submission" date="2024-02" db="EMBL/GenBank/DDBJ databases">
        <title>A draft genome for the cacao thread blight pathogen Marasmius crinis-equi.</title>
        <authorList>
            <person name="Cohen S.P."/>
            <person name="Baruah I.K."/>
            <person name="Amoako-Attah I."/>
            <person name="Bukari Y."/>
            <person name="Meinhardt L.W."/>
            <person name="Bailey B.A."/>
        </authorList>
    </citation>
    <scope>NUCLEOTIDE SEQUENCE [LARGE SCALE GENOMIC DNA]</scope>
    <source>
        <strain evidence="2 3">GH-76</strain>
    </source>
</reference>
<dbReference type="EMBL" id="JBAHYK010000044">
    <property type="protein sequence ID" value="KAL0579913.1"/>
    <property type="molecule type" value="Genomic_DNA"/>
</dbReference>
<proteinExistence type="predicted"/>